<evidence type="ECO:0000256" key="1">
    <source>
        <dbReference type="SAM" id="Coils"/>
    </source>
</evidence>
<gene>
    <name evidence="4 5" type="primary">LOC117641856</name>
</gene>
<feature type="region of interest" description="Disordered" evidence="2">
    <location>
        <begin position="611"/>
        <end position="645"/>
    </location>
</feature>
<dbReference type="Proteomes" id="UP000515158">
    <property type="component" value="Unplaced"/>
</dbReference>
<dbReference type="RefSeq" id="XP_034235446.1">
    <property type="nucleotide sequence ID" value="XM_034379555.1"/>
</dbReference>
<evidence type="ECO:0000313" key="4">
    <source>
        <dbReference type="RefSeq" id="XP_034235446.1"/>
    </source>
</evidence>
<protein>
    <submittedName>
        <fullName evidence="4 5">Uncharacterized protein LOC117641856</fullName>
    </submittedName>
</protein>
<sequence>MDSFESLLIRRRQEIEVELMKLEVDAWAAVGKEQQVPVTDRQRKLDSLAAEVHRARLSYREVAAAVVDGLQVVSAKVSAPPRPRRFGRKEQQTLTEADVPTISDDAGLQREAELAREEVEALQKVVELHDDQVRLSKEPVEGKTFAGIRESRSYEDAALDEVAKKIANLEKELTEAEQISEDVLVFTSEDPGEWIPDTTRTEAPWDEDDIEAVAVQAEPSQTLRRPAGAQTGVFPGALHPTGVQALTPYVALQPAVAQAGAAQHRPPGIQRGVFLSRPRPPGVQTEWLLGVVRPTVTLPATPQHVFRPTGLQAGATQGVLRPAGVQAGVTQGVLRPAGVQAGVTQGVLRPTGVQAGVTQGVLRPAGVQAGVTQGVLRPAGVQAGVTQGVLRPTGVQAGVTQGVLRPTGVQAGATQGAIRPTGVQAGVTQGVLRPTGATQGVLRPTGVQAGAQGVLRPAGVQAGAQGVLRPTGVQAGAQGVLRPAGVQAGVTQGVLHPTGVQAGVIQGVLRPTGVQDGAQGVLRPAGVQAGAQGVLRPAGVQAGVTQGVLRPTGVQPGVSQGKAFPTRVIAERAAAPGLAGDSPFQTRSQPAAQPCQPDSLLVEFQEDMGMSWPASQPTAHGAASSTSKAKFIPKKPFLSRFQSKN</sequence>
<reference evidence="4 5" key="1">
    <citation type="submission" date="2025-04" db="UniProtKB">
        <authorList>
            <consortium name="RefSeq"/>
        </authorList>
    </citation>
    <scope>IDENTIFICATION</scope>
    <source>
        <tissue evidence="4 5">Total insect</tissue>
    </source>
</reference>
<keyword evidence="1" id="KW-0175">Coiled coil</keyword>
<proteinExistence type="predicted"/>
<keyword evidence="3" id="KW-1185">Reference proteome</keyword>
<evidence type="ECO:0000256" key="2">
    <source>
        <dbReference type="SAM" id="MobiDB-lite"/>
    </source>
</evidence>
<feature type="coiled-coil region" evidence="1">
    <location>
        <begin position="105"/>
        <end position="132"/>
    </location>
</feature>
<accession>A0A6P8YN24</accession>
<dbReference type="GeneID" id="117641856"/>
<evidence type="ECO:0000313" key="3">
    <source>
        <dbReference type="Proteomes" id="UP000515158"/>
    </source>
</evidence>
<dbReference type="KEGG" id="tpal:117641856"/>
<dbReference type="RefSeq" id="XP_034235447.1">
    <property type="nucleotide sequence ID" value="XM_034379556.1"/>
</dbReference>
<name>A0A6P8YN24_THRPL</name>
<dbReference type="AlphaFoldDB" id="A0A6P8YN24"/>
<evidence type="ECO:0000313" key="5">
    <source>
        <dbReference type="RefSeq" id="XP_034235447.1"/>
    </source>
</evidence>
<feature type="compositionally biased region" description="Polar residues" evidence="2">
    <location>
        <begin position="613"/>
        <end position="628"/>
    </location>
</feature>
<organism evidence="5">
    <name type="scientific">Thrips palmi</name>
    <name type="common">Melon thrips</name>
    <dbReference type="NCBI Taxonomy" id="161013"/>
    <lineage>
        <taxon>Eukaryota</taxon>
        <taxon>Metazoa</taxon>
        <taxon>Ecdysozoa</taxon>
        <taxon>Arthropoda</taxon>
        <taxon>Hexapoda</taxon>
        <taxon>Insecta</taxon>
        <taxon>Pterygota</taxon>
        <taxon>Neoptera</taxon>
        <taxon>Paraneoptera</taxon>
        <taxon>Thysanoptera</taxon>
        <taxon>Terebrantia</taxon>
        <taxon>Thripoidea</taxon>
        <taxon>Thripidae</taxon>
        <taxon>Thrips</taxon>
    </lineage>
</organism>